<sequence>MDTAETPSNLSSSGQSDSTIRKYKAAGLLYMVMGTTVVCQQFSSQGSLIAMAFALFLIPCGIWMVVHADRMLLQLIRAEVRLASRV</sequence>
<gene>
    <name evidence="2" type="ORF">Pan44_46620</name>
</gene>
<name>A0A517SKF4_9PLAN</name>
<proteinExistence type="predicted"/>
<keyword evidence="3" id="KW-1185">Reference proteome</keyword>
<evidence type="ECO:0000313" key="2">
    <source>
        <dbReference type="EMBL" id="QDT56605.1"/>
    </source>
</evidence>
<dbReference type="AlphaFoldDB" id="A0A517SKF4"/>
<feature type="transmembrane region" description="Helical" evidence="1">
    <location>
        <begin position="25"/>
        <end position="43"/>
    </location>
</feature>
<keyword evidence="1" id="KW-0812">Transmembrane</keyword>
<reference evidence="2 3" key="1">
    <citation type="submission" date="2019-02" db="EMBL/GenBank/DDBJ databases">
        <title>Deep-cultivation of Planctomycetes and their phenomic and genomic characterization uncovers novel biology.</title>
        <authorList>
            <person name="Wiegand S."/>
            <person name="Jogler M."/>
            <person name="Boedeker C."/>
            <person name="Pinto D."/>
            <person name="Vollmers J."/>
            <person name="Rivas-Marin E."/>
            <person name="Kohn T."/>
            <person name="Peeters S.H."/>
            <person name="Heuer A."/>
            <person name="Rast P."/>
            <person name="Oberbeckmann S."/>
            <person name="Bunk B."/>
            <person name="Jeske O."/>
            <person name="Meyerdierks A."/>
            <person name="Storesund J.E."/>
            <person name="Kallscheuer N."/>
            <person name="Luecker S."/>
            <person name="Lage O.M."/>
            <person name="Pohl T."/>
            <person name="Merkel B.J."/>
            <person name="Hornburger P."/>
            <person name="Mueller R.-W."/>
            <person name="Bruemmer F."/>
            <person name="Labrenz M."/>
            <person name="Spormann A.M."/>
            <person name="Op den Camp H."/>
            <person name="Overmann J."/>
            <person name="Amann R."/>
            <person name="Jetten M.S.M."/>
            <person name="Mascher T."/>
            <person name="Medema M.H."/>
            <person name="Devos D.P."/>
            <person name="Kaster A.-K."/>
            <person name="Ovreas L."/>
            <person name="Rohde M."/>
            <person name="Galperin M.Y."/>
            <person name="Jogler C."/>
        </authorList>
    </citation>
    <scope>NUCLEOTIDE SEQUENCE [LARGE SCALE GENOMIC DNA]</scope>
    <source>
        <strain evidence="2 3">Pan44</strain>
    </source>
</reference>
<dbReference type="RefSeq" id="WP_145034060.1">
    <property type="nucleotide sequence ID" value="NZ_CP036271.1"/>
</dbReference>
<evidence type="ECO:0000256" key="1">
    <source>
        <dbReference type="SAM" id="Phobius"/>
    </source>
</evidence>
<organism evidence="2 3">
    <name type="scientific">Caulifigura coniformis</name>
    <dbReference type="NCBI Taxonomy" id="2527983"/>
    <lineage>
        <taxon>Bacteria</taxon>
        <taxon>Pseudomonadati</taxon>
        <taxon>Planctomycetota</taxon>
        <taxon>Planctomycetia</taxon>
        <taxon>Planctomycetales</taxon>
        <taxon>Planctomycetaceae</taxon>
        <taxon>Caulifigura</taxon>
    </lineage>
</organism>
<dbReference type="EMBL" id="CP036271">
    <property type="protein sequence ID" value="QDT56605.1"/>
    <property type="molecule type" value="Genomic_DNA"/>
</dbReference>
<protein>
    <submittedName>
        <fullName evidence="2">Uncharacterized protein</fullName>
    </submittedName>
</protein>
<keyword evidence="1" id="KW-1133">Transmembrane helix</keyword>
<dbReference type="KEGG" id="ccos:Pan44_46620"/>
<keyword evidence="1" id="KW-0472">Membrane</keyword>
<dbReference type="InParanoid" id="A0A517SKF4"/>
<evidence type="ECO:0000313" key="3">
    <source>
        <dbReference type="Proteomes" id="UP000315700"/>
    </source>
</evidence>
<feature type="transmembrane region" description="Helical" evidence="1">
    <location>
        <begin position="49"/>
        <end position="68"/>
    </location>
</feature>
<accession>A0A517SKF4</accession>
<dbReference type="Proteomes" id="UP000315700">
    <property type="component" value="Chromosome"/>
</dbReference>